<evidence type="ECO:0000256" key="1">
    <source>
        <dbReference type="SAM" id="MobiDB-lite"/>
    </source>
</evidence>
<evidence type="ECO:0000259" key="2">
    <source>
        <dbReference type="PROSITE" id="PS50222"/>
    </source>
</evidence>
<dbReference type="EMBL" id="BMFC01000016">
    <property type="protein sequence ID" value="GGC19287.1"/>
    <property type="molecule type" value="Genomic_DNA"/>
</dbReference>
<sequence>MISLEPTEITGLHMTHGGPGMMMRGTHDAMDMGDLSESPVDQSFDTDADGSVSNAELGAGLSVLLAQHDADGNVAHLPDEFATIFAQVMLGMAERPFTMLDVYANGDNSGDAMAFPAKVIARMRLMHVNDAATEAD</sequence>
<dbReference type="InterPro" id="IPR002048">
    <property type="entry name" value="EF_hand_dom"/>
</dbReference>
<organism evidence="3 4">
    <name type="scientific">Marivita lacus</name>
    <dbReference type="NCBI Taxonomy" id="1323742"/>
    <lineage>
        <taxon>Bacteria</taxon>
        <taxon>Pseudomonadati</taxon>
        <taxon>Pseudomonadota</taxon>
        <taxon>Alphaproteobacteria</taxon>
        <taxon>Rhodobacterales</taxon>
        <taxon>Roseobacteraceae</taxon>
        <taxon>Marivita</taxon>
    </lineage>
</organism>
<dbReference type="InterPro" id="IPR018247">
    <property type="entry name" value="EF_Hand_1_Ca_BS"/>
</dbReference>
<evidence type="ECO:0000313" key="3">
    <source>
        <dbReference type="EMBL" id="GGC19287.1"/>
    </source>
</evidence>
<dbReference type="PROSITE" id="PS00018">
    <property type="entry name" value="EF_HAND_1"/>
    <property type="match status" value="1"/>
</dbReference>
<comment type="caution">
    <text evidence="3">The sequence shown here is derived from an EMBL/GenBank/DDBJ whole genome shotgun (WGS) entry which is preliminary data.</text>
</comment>
<reference evidence="4" key="1">
    <citation type="journal article" date="2019" name="Int. J. Syst. Evol. Microbiol.">
        <title>The Global Catalogue of Microorganisms (GCM) 10K type strain sequencing project: providing services to taxonomists for standard genome sequencing and annotation.</title>
        <authorList>
            <consortium name="The Broad Institute Genomics Platform"/>
            <consortium name="The Broad Institute Genome Sequencing Center for Infectious Disease"/>
            <person name="Wu L."/>
            <person name="Ma J."/>
        </authorList>
    </citation>
    <scope>NUCLEOTIDE SEQUENCE [LARGE SCALE GENOMIC DNA]</scope>
    <source>
        <strain evidence="4">CGMCC 1.12478</strain>
    </source>
</reference>
<accession>A0ABQ1L7Z4</accession>
<dbReference type="PROSITE" id="PS50222">
    <property type="entry name" value="EF_HAND_2"/>
    <property type="match status" value="1"/>
</dbReference>
<proteinExistence type="predicted"/>
<keyword evidence="4" id="KW-1185">Reference proteome</keyword>
<evidence type="ECO:0000313" key="4">
    <source>
        <dbReference type="Proteomes" id="UP000645462"/>
    </source>
</evidence>
<feature type="region of interest" description="Disordered" evidence="1">
    <location>
        <begin position="1"/>
        <end position="30"/>
    </location>
</feature>
<gene>
    <name evidence="3" type="ORF">GCM10011363_39980</name>
</gene>
<protein>
    <recommendedName>
        <fullName evidence="2">EF-hand domain-containing protein</fullName>
    </recommendedName>
</protein>
<name>A0ABQ1L7Z4_9RHOB</name>
<feature type="domain" description="EF-hand" evidence="2">
    <location>
        <begin position="42"/>
        <end position="67"/>
    </location>
</feature>
<dbReference type="Proteomes" id="UP000645462">
    <property type="component" value="Unassembled WGS sequence"/>
</dbReference>